<evidence type="ECO:0000256" key="6">
    <source>
        <dbReference type="ARBA" id="ARBA00023242"/>
    </source>
</evidence>
<feature type="compositionally biased region" description="Acidic residues" evidence="7">
    <location>
        <begin position="924"/>
        <end position="981"/>
    </location>
</feature>
<gene>
    <name evidence="9" type="primary">IPO7</name>
    <name evidence="9" type="ORF">GZH46_00119</name>
</gene>
<feature type="compositionally biased region" description="Polar residues" evidence="7">
    <location>
        <begin position="1055"/>
        <end position="1065"/>
    </location>
</feature>
<keyword evidence="10" id="KW-1185">Reference proteome</keyword>
<dbReference type="PANTHER" id="PTHR10997:SF18">
    <property type="entry name" value="D-IMPORTIN 7_RANBP7"/>
    <property type="match status" value="1"/>
</dbReference>
<evidence type="ECO:0000313" key="9">
    <source>
        <dbReference type="EMBL" id="KAG9511316.1"/>
    </source>
</evidence>
<comment type="caution">
    <text evidence="9">The sequence shown here is derived from an EMBL/GenBank/DDBJ whole genome shotgun (WGS) entry which is preliminary data.</text>
</comment>
<organism evidence="9 10">
    <name type="scientific">Fragariocoptes setiger</name>
    <dbReference type="NCBI Taxonomy" id="1670756"/>
    <lineage>
        <taxon>Eukaryota</taxon>
        <taxon>Metazoa</taxon>
        <taxon>Ecdysozoa</taxon>
        <taxon>Arthropoda</taxon>
        <taxon>Chelicerata</taxon>
        <taxon>Arachnida</taxon>
        <taxon>Acari</taxon>
        <taxon>Acariformes</taxon>
        <taxon>Trombidiformes</taxon>
        <taxon>Prostigmata</taxon>
        <taxon>Eupodina</taxon>
        <taxon>Eriophyoidea</taxon>
        <taxon>Phytoptidae</taxon>
        <taxon>Fragariocoptes</taxon>
    </lineage>
</organism>
<dbReference type="Proteomes" id="UP000825002">
    <property type="component" value="Unassembled WGS sequence"/>
</dbReference>
<comment type="subcellular location">
    <subcellularLocation>
        <location evidence="2">Cytoplasm</location>
    </subcellularLocation>
    <subcellularLocation>
        <location evidence="1">Nucleus</location>
    </subcellularLocation>
</comment>
<evidence type="ECO:0000256" key="5">
    <source>
        <dbReference type="ARBA" id="ARBA00022927"/>
    </source>
</evidence>
<evidence type="ECO:0000313" key="10">
    <source>
        <dbReference type="Proteomes" id="UP000825002"/>
    </source>
</evidence>
<feature type="compositionally biased region" description="Polar residues" evidence="7">
    <location>
        <begin position="1072"/>
        <end position="1090"/>
    </location>
</feature>
<dbReference type="InterPro" id="IPR001494">
    <property type="entry name" value="Importin-beta_N"/>
</dbReference>
<dbReference type="EMBL" id="JAIFTH010000011">
    <property type="protein sequence ID" value="KAG9511316.1"/>
    <property type="molecule type" value="Genomic_DNA"/>
</dbReference>
<evidence type="ECO:0000256" key="3">
    <source>
        <dbReference type="ARBA" id="ARBA00022448"/>
    </source>
</evidence>
<evidence type="ECO:0000256" key="4">
    <source>
        <dbReference type="ARBA" id="ARBA00022490"/>
    </source>
</evidence>
<keyword evidence="5" id="KW-0653">Protein transport</keyword>
<protein>
    <submittedName>
        <fullName evidence="9">Importin-7</fullName>
    </submittedName>
</protein>
<sequence>MDYNKIIDLLRKSLDPDANVRGSAEKNLEQIHKIISFAPTLMRAVLDQALELHIRQAAAIYLKNEVVKYWEDPTQAVQSDEHCVLNGTTNQQQPGAQSSILGNHSTGDGEQQFTIHEQDKQILRDSIVDALVSTQNHVAKDVLAVHLTNVVYQMIKNDFPHRWSNVCDKILMYLQANDPLAWNAALVTLLQMAKVFEYKPLADRQPFLDAMQIILPVVYQRIAQLVQSDPLSERSCRLQKVILKIFHAFVQYSFPLALLNREVFIQWMQIIIEITKSDVPDSVQQDVDTDERPELIWWKCKKWCLHILSRIFERYGSPGHVSKEYKEFADWYLKNFSAVVIQTCLKSILEPYAQGRYIAPRVMQLTLNYLNTSVLHSLTWKMLKDDMLAVVEKIIFPLMCYSEEDEELWTNDPREYIRLKFDAFEEYVSPVMAAQTLFHECCKKRRDMLDKSMLSILRVLNNPQADPKHKDGALHLIGSIADVLLRKKKYKSDLEQLLVTYVFPLFSCNLGFLRARSFWVLNHFSEITFKQESNLMIATQAILNGLMSERELPVRVEAAICLQSFIECQEKVTELVKPTVTQVALQLVDIVVHTHNEDVMSVTQRIVCLYPDEIYVIAVKLTTDLALTFEKLITESEDDAEENTLSAMAILNTIDTILTMLDEQKQIVVQLESIVIKVILTIFERSLSELYEEATTLLSTITTDSVSPESWTVFPVLYNVFKRDGYDYFTDMMSPIHNYITVDPQTFISNRDNLRAIYEMCSTILRDPNAGEEIETYAAKLIEIVILQFKNQIDDCIPSFIELAVSRLGREIATTELRTLLLQIMIAALYYNYELLFQTLEKMQPKQGIAMFSSFVHRWMTDVNEFLGLHDRKMCMIGLCILAMLPPQWRPPVVVEYSTHIVPFILSMFDKLKLAYQKKAAADSDSDSDDEDDLSDTDEAEALDDDQDHVSVNDDDDNEGIGDDEYDPNDYESYTESDDDCEPTALESFETILDTEKAPVDEFVMFRETLEIISKSDPAWYQVLVANLDAENQKKLREISDFAIRRAAEAESKRIQSQGGYSFRSQDVPATFNFTDGTASSKPNNGSATR</sequence>
<evidence type="ECO:0000259" key="8">
    <source>
        <dbReference type="PROSITE" id="PS50166"/>
    </source>
</evidence>
<dbReference type="Pfam" id="PF03810">
    <property type="entry name" value="IBN_N"/>
    <property type="match status" value="1"/>
</dbReference>
<dbReference type="PANTHER" id="PTHR10997">
    <property type="entry name" value="IMPORTIN-7, 8, 11"/>
    <property type="match status" value="1"/>
</dbReference>
<keyword evidence="4" id="KW-0963">Cytoplasm</keyword>
<dbReference type="SMART" id="SM00913">
    <property type="entry name" value="IBN_N"/>
    <property type="match status" value="1"/>
</dbReference>
<dbReference type="InterPro" id="IPR011989">
    <property type="entry name" value="ARM-like"/>
</dbReference>
<reference evidence="9 10" key="1">
    <citation type="submission" date="2020-10" db="EMBL/GenBank/DDBJ databases">
        <authorList>
            <person name="Klimov P.B."/>
            <person name="Dyachkov S.M."/>
            <person name="Chetverikov P.E."/>
        </authorList>
    </citation>
    <scope>NUCLEOTIDE SEQUENCE [LARGE SCALE GENOMIC DNA]</scope>
    <source>
        <strain evidence="9">BMOC 18-1129-001#AD2665</strain>
        <tissue evidence="9">Entire mites</tissue>
    </source>
</reference>
<feature type="region of interest" description="Disordered" evidence="7">
    <location>
        <begin position="1052"/>
        <end position="1090"/>
    </location>
</feature>
<dbReference type="InterPro" id="IPR016024">
    <property type="entry name" value="ARM-type_fold"/>
</dbReference>
<dbReference type="Gene3D" id="1.25.10.10">
    <property type="entry name" value="Leucine-rich Repeat Variant"/>
    <property type="match status" value="1"/>
</dbReference>
<accession>A0ABQ7SD33</accession>
<evidence type="ECO:0000256" key="1">
    <source>
        <dbReference type="ARBA" id="ARBA00004123"/>
    </source>
</evidence>
<keyword evidence="3" id="KW-0813">Transport</keyword>
<evidence type="ECO:0000256" key="2">
    <source>
        <dbReference type="ARBA" id="ARBA00004496"/>
    </source>
</evidence>
<feature type="domain" description="Importin N-terminal" evidence="8">
    <location>
        <begin position="24"/>
        <end position="133"/>
    </location>
</feature>
<evidence type="ECO:0000256" key="7">
    <source>
        <dbReference type="SAM" id="MobiDB-lite"/>
    </source>
</evidence>
<dbReference type="SUPFAM" id="SSF48371">
    <property type="entry name" value="ARM repeat"/>
    <property type="match status" value="1"/>
</dbReference>
<feature type="region of interest" description="Disordered" evidence="7">
    <location>
        <begin position="86"/>
        <end position="110"/>
    </location>
</feature>
<dbReference type="InterPro" id="IPR013713">
    <property type="entry name" value="XPO2_central"/>
</dbReference>
<dbReference type="PROSITE" id="PS50166">
    <property type="entry name" value="IMPORTIN_B_NT"/>
    <property type="match status" value="1"/>
</dbReference>
<name>A0ABQ7SD33_9ACAR</name>
<proteinExistence type="predicted"/>
<dbReference type="Pfam" id="PF08506">
    <property type="entry name" value="Cse1"/>
    <property type="match status" value="1"/>
</dbReference>
<feature type="region of interest" description="Disordered" evidence="7">
    <location>
        <begin position="922"/>
        <end position="981"/>
    </location>
</feature>
<keyword evidence="6" id="KW-0539">Nucleus</keyword>